<dbReference type="AlphaFoldDB" id="A0AA37W840"/>
<comment type="caution">
    <text evidence="1">The sequence shown here is derived from an EMBL/GenBank/DDBJ whole genome shotgun (WGS) entry which is preliminary data.</text>
</comment>
<reference evidence="1" key="2">
    <citation type="submission" date="2023-01" db="EMBL/GenBank/DDBJ databases">
        <title>Draft genome sequence of Litoribrevibacter albus strain NBRC 110071.</title>
        <authorList>
            <person name="Sun Q."/>
            <person name="Mori K."/>
        </authorList>
    </citation>
    <scope>NUCLEOTIDE SEQUENCE</scope>
    <source>
        <strain evidence="1">NBRC 110071</strain>
    </source>
</reference>
<dbReference type="Proteomes" id="UP001161389">
    <property type="component" value="Unassembled WGS sequence"/>
</dbReference>
<dbReference type="PANTHER" id="PTHR35175:SF2">
    <property type="entry name" value="DUF1289 DOMAIN-CONTAINING PROTEIN"/>
    <property type="match status" value="1"/>
</dbReference>
<protein>
    <submittedName>
        <fullName evidence="1">DUF1289 domain-containing protein</fullName>
    </submittedName>
</protein>
<dbReference type="EMBL" id="BSNM01000015">
    <property type="protein sequence ID" value="GLQ32068.1"/>
    <property type="molecule type" value="Genomic_DNA"/>
</dbReference>
<gene>
    <name evidence="1" type="ORF">GCM10007876_25470</name>
</gene>
<evidence type="ECO:0000313" key="2">
    <source>
        <dbReference type="Proteomes" id="UP001161389"/>
    </source>
</evidence>
<evidence type="ECO:0000313" key="1">
    <source>
        <dbReference type="EMBL" id="GLQ32068.1"/>
    </source>
</evidence>
<accession>A0AA37W840</accession>
<organism evidence="1 2">
    <name type="scientific">Litoribrevibacter albus</name>
    <dbReference type="NCBI Taxonomy" id="1473156"/>
    <lineage>
        <taxon>Bacteria</taxon>
        <taxon>Pseudomonadati</taxon>
        <taxon>Pseudomonadota</taxon>
        <taxon>Gammaproteobacteria</taxon>
        <taxon>Oceanospirillales</taxon>
        <taxon>Oceanospirillaceae</taxon>
        <taxon>Litoribrevibacter</taxon>
    </lineage>
</organism>
<dbReference type="Pfam" id="PF06945">
    <property type="entry name" value="DUF1289"/>
    <property type="match status" value="1"/>
</dbReference>
<dbReference type="PANTHER" id="PTHR35175">
    <property type="entry name" value="DUF1289 DOMAIN-CONTAINING PROTEIN"/>
    <property type="match status" value="1"/>
</dbReference>
<reference evidence="1" key="1">
    <citation type="journal article" date="2014" name="Int. J. Syst. Evol. Microbiol.">
        <title>Complete genome sequence of Corynebacterium casei LMG S-19264T (=DSM 44701T), isolated from a smear-ripened cheese.</title>
        <authorList>
            <consortium name="US DOE Joint Genome Institute (JGI-PGF)"/>
            <person name="Walter F."/>
            <person name="Albersmeier A."/>
            <person name="Kalinowski J."/>
            <person name="Ruckert C."/>
        </authorList>
    </citation>
    <scope>NUCLEOTIDE SEQUENCE</scope>
    <source>
        <strain evidence="1">NBRC 110071</strain>
    </source>
</reference>
<dbReference type="InterPro" id="IPR010710">
    <property type="entry name" value="DUF1289"/>
</dbReference>
<name>A0AA37W840_9GAMM</name>
<proteinExistence type="predicted"/>
<keyword evidence="2" id="KW-1185">Reference proteome</keyword>
<sequence>MSEQSDKPIPSPCVSICYLDENDVCQGCFRSGQEISQWGSFSDSEKKAVMAKVREREKASFNFIG</sequence>
<dbReference type="RefSeq" id="WP_284381914.1">
    <property type="nucleotide sequence ID" value="NZ_BSNM01000015.1"/>
</dbReference>